<dbReference type="RefSeq" id="WP_344886048.1">
    <property type="nucleotide sequence ID" value="NZ_BAABCJ010000007.1"/>
</dbReference>
<feature type="transmembrane region" description="Helical" evidence="2">
    <location>
        <begin position="392"/>
        <end position="412"/>
    </location>
</feature>
<feature type="transmembrane region" description="Helical" evidence="2">
    <location>
        <begin position="270"/>
        <end position="291"/>
    </location>
</feature>
<reference evidence="4" key="1">
    <citation type="journal article" date="2019" name="Int. J. Syst. Evol. Microbiol.">
        <title>The Global Catalogue of Microorganisms (GCM) 10K type strain sequencing project: providing services to taxonomists for standard genome sequencing and annotation.</title>
        <authorList>
            <consortium name="The Broad Institute Genomics Platform"/>
            <consortium name="The Broad Institute Genome Sequencing Center for Infectious Disease"/>
            <person name="Wu L."/>
            <person name="Ma J."/>
        </authorList>
    </citation>
    <scope>NUCLEOTIDE SEQUENCE [LARGE SCALE GENOMIC DNA]</scope>
    <source>
        <strain evidence="4">JCM 16961</strain>
    </source>
</reference>
<keyword evidence="2" id="KW-0812">Transmembrane</keyword>
<keyword evidence="2" id="KW-1133">Transmembrane helix</keyword>
<dbReference type="Gene3D" id="1.20.1250.20">
    <property type="entry name" value="MFS general substrate transporter like domains"/>
    <property type="match status" value="2"/>
</dbReference>
<dbReference type="InterPro" id="IPR036259">
    <property type="entry name" value="MFS_trans_sf"/>
</dbReference>
<feature type="transmembrane region" description="Helical" evidence="2">
    <location>
        <begin position="107"/>
        <end position="130"/>
    </location>
</feature>
<feature type="transmembrane region" description="Helical" evidence="2">
    <location>
        <begin position="195"/>
        <end position="221"/>
    </location>
</feature>
<evidence type="ECO:0000256" key="2">
    <source>
        <dbReference type="SAM" id="Phobius"/>
    </source>
</evidence>
<feature type="transmembrane region" description="Helical" evidence="2">
    <location>
        <begin position="137"/>
        <end position="155"/>
    </location>
</feature>
<feature type="transmembrane region" description="Helical" evidence="2">
    <location>
        <begin position="336"/>
        <end position="354"/>
    </location>
</feature>
<feature type="transmembrane region" description="Helical" evidence="2">
    <location>
        <begin position="66"/>
        <end position="87"/>
    </location>
</feature>
<feature type="transmembrane region" description="Helical" evidence="2">
    <location>
        <begin position="303"/>
        <end position="324"/>
    </location>
</feature>
<feature type="transmembrane region" description="Helical" evidence="2">
    <location>
        <begin position="424"/>
        <end position="444"/>
    </location>
</feature>
<keyword evidence="2" id="KW-0472">Membrane</keyword>
<feature type="transmembrane region" description="Helical" evidence="2">
    <location>
        <begin position="227"/>
        <end position="249"/>
    </location>
</feature>
<feature type="transmembrane region" description="Helical" evidence="2">
    <location>
        <begin position="360"/>
        <end position="380"/>
    </location>
</feature>
<dbReference type="Proteomes" id="UP001501536">
    <property type="component" value="Unassembled WGS sequence"/>
</dbReference>
<feature type="transmembrane region" description="Helical" evidence="2">
    <location>
        <begin position="161"/>
        <end position="183"/>
    </location>
</feature>
<keyword evidence="4" id="KW-1185">Reference proteome</keyword>
<dbReference type="SUPFAM" id="SSF103473">
    <property type="entry name" value="MFS general substrate transporter"/>
    <property type="match status" value="1"/>
</dbReference>
<dbReference type="EMBL" id="BAABCJ010000007">
    <property type="protein sequence ID" value="GAA3712715.1"/>
    <property type="molecule type" value="Genomic_DNA"/>
</dbReference>
<gene>
    <name evidence="3" type="ORF">GCM10022377_28050</name>
</gene>
<feature type="region of interest" description="Disordered" evidence="1">
    <location>
        <begin position="1"/>
        <end position="61"/>
    </location>
</feature>
<accession>A0ABP7E358</accession>
<protein>
    <submittedName>
        <fullName evidence="3">MFS transporter</fullName>
    </submittedName>
</protein>
<dbReference type="InterPro" id="IPR052524">
    <property type="entry name" value="MFS_Cyanate_Porter"/>
</dbReference>
<sequence length="455" mass="47174">MTSETAADAARPEPTTALAESAPVPEQLERPAVAEATASPEHPAPERPAPGRSGSGPSTGEQPRRWFAGLLAVAAVVLVGLNLRAGIASAAPLYHDLEAMLGYGTFIASLLPTIPVLCFAFAGAGTAWLVKRTGLERALALALLLLTLGLAVRAVESTWLLLAGTVLGMCGLAVCNVAMPSFIREHHPHRTAAMTASYSVTLSVGATAAAAFSFPIATALGSPTLGLAAWAVPAALALLVLLPIAAAARRSSGPVPPHVSPWPMLATRKGLLFTSLFAVQALLVYTFMSWYPHMLVTRGLDAATAGFMLGLLQAVSIPTVMIVLWMASKPRLLRPAFILTCASYVVGTVALLVLPVGAAAVPSVFIGFGLGIFPLLMLLISRSGETATETTALSTLAQSLGYLVAAIGPFGLGLLQGARGSWTVPLMILIGCTVVQFVLGYRITRYGRMPGQARA</sequence>
<organism evidence="3 4">
    <name type="scientific">Zhihengliuella alba</name>
    <dbReference type="NCBI Taxonomy" id="547018"/>
    <lineage>
        <taxon>Bacteria</taxon>
        <taxon>Bacillati</taxon>
        <taxon>Actinomycetota</taxon>
        <taxon>Actinomycetes</taxon>
        <taxon>Micrococcales</taxon>
        <taxon>Micrococcaceae</taxon>
        <taxon>Zhihengliuella</taxon>
    </lineage>
</organism>
<evidence type="ECO:0000313" key="4">
    <source>
        <dbReference type="Proteomes" id="UP001501536"/>
    </source>
</evidence>
<evidence type="ECO:0000313" key="3">
    <source>
        <dbReference type="EMBL" id="GAA3712715.1"/>
    </source>
</evidence>
<proteinExistence type="predicted"/>
<dbReference type="Pfam" id="PF07690">
    <property type="entry name" value="MFS_1"/>
    <property type="match status" value="1"/>
</dbReference>
<dbReference type="PANTHER" id="PTHR23523:SF2">
    <property type="entry name" value="2-NITROIMIDAZOLE TRANSPORTER"/>
    <property type="match status" value="1"/>
</dbReference>
<comment type="caution">
    <text evidence="3">The sequence shown here is derived from an EMBL/GenBank/DDBJ whole genome shotgun (WGS) entry which is preliminary data.</text>
</comment>
<dbReference type="InterPro" id="IPR011701">
    <property type="entry name" value="MFS"/>
</dbReference>
<dbReference type="PANTHER" id="PTHR23523">
    <property type="match status" value="1"/>
</dbReference>
<name>A0ABP7E358_9MICC</name>
<evidence type="ECO:0000256" key="1">
    <source>
        <dbReference type="SAM" id="MobiDB-lite"/>
    </source>
</evidence>